<dbReference type="AlphaFoldDB" id="A0A1X0BVM1"/>
<dbReference type="Proteomes" id="UP000466431">
    <property type="component" value="Chromosome"/>
</dbReference>
<dbReference type="InterPro" id="IPR029063">
    <property type="entry name" value="SAM-dependent_MTases_sf"/>
</dbReference>
<dbReference type="InterPro" id="IPR012967">
    <property type="entry name" value="COMT_dimerisation"/>
</dbReference>
<dbReference type="GO" id="GO:0032259">
    <property type="term" value="P:methylation"/>
    <property type="evidence" value="ECO:0007669"/>
    <property type="project" value="UniProtKB-KW"/>
</dbReference>
<evidence type="ECO:0000313" key="7">
    <source>
        <dbReference type="Proteomes" id="UP000466431"/>
    </source>
</evidence>
<dbReference type="InterPro" id="IPR016461">
    <property type="entry name" value="COMT-like"/>
</dbReference>
<reference evidence="6 7" key="1">
    <citation type="journal article" date="2019" name="Emerg. Microbes Infect.">
        <title>Comprehensive subspecies identification of 175 nontuberculous mycobacteria species based on 7547 genomic profiles.</title>
        <authorList>
            <person name="Matsumoto Y."/>
            <person name="Kinjo T."/>
            <person name="Motooka D."/>
            <person name="Nabeya D."/>
            <person name="Jung N."/>
            <person name="Uechi K."/>
            <person name="Horii T."/>
            <person name="Iida T."/>
            <person name="Fujita J."/>
            <person name="Nakamura S."/>
        </authorList>
    </citation>
    <scope>NUCLEOTIDE SEQUENCE [LARGE SCALE GENOMIC DNA]</scope>
    <source>
        <strain evidence="6 7">JCM 18439</strain>
    </source>
</reference>
<feature type="domain" description="O-methyltransferase C-terminal" evidence="4">
    <location>
        <begin position="137"/>
        <end position="326"/>
    </location>
</feature>
<keyword evidence="2 6" id="KW-0808">Transferase</keyword>
<dbReference type="InterPro" id="IPR036388">
    <property type="entry name" value="WH-like_DNA-bd_sf"/>
</dbReference>
<dbReference type="InterPro" id="IPR036390">
    <property type="entry name" value="WH_DNA-bd_sf"/>
</dbReference>
<name>A0A1X0BVM1_MYCCF</name>
<accession>A0A1X0BVM1</accession>
<dbReference type="RefSeq" id="WP_083002155.1">
    <property type="nucleotide sequence ID" value="NZ_AP022591.1"/>
</dbReference>
<dbReference type="PANTHER" id="PTHR43712:SF2">
    <property type="entry name" value="O-METHYLTRANSFERASE CICE"/>
    <property type="match status" value="1"/>
</dbReference>
<evidence type="ECO:0000313" key="6">
    <source>
        <dbReference type="EMBL" id="BBY43572.1"/>
    </source>
</evidence>
<dbReference type="OrthoDB" id="582216at2"/>
<evidence type="ECO:0000256" key="3">
    <source>
        <dbReference type="ARBA" id="ARBA00022691"/>
    </source>
</evidence>
<dbReference type="GO" id="GO:0008171">
    <property type="term" value="F:O-methyltransferase activity"/>
    <property type="evidence" value="ECO:0007669"/>
    <property type="project" value="InterPro"/>
</dbReference>
<keyword evidence="7" id="KW-1185">Reference proteome</keyword>
<keyword evidence="3" id="KW-0949">S-adenosyl-L-methionine</keyword>
<feature type="domain" description="O-methyltransferase dimerisation" evidence="5">
    <location>
        <begin position="14"/>
        <end position="89"/>
    </location>
</feature>
<dbReference type="GO" id="GO:0046983">
    <property type="term" value="F:protein dimerization activity"/>
    <property type="evidence" value="ECO:0007669"/>
    <property type="project" value="InterPro"/>
</dbReference>
<sequence length="347" mass="38435">MKELTEQDENAILDLFLGMYYFQFLASAVELDLFTLLSRSPGLTRDEVAEHLKLENQPARILLLGCSAVGLLRKEGDRYFNTSGAERFFSKAHPANMVPAVRMANHIQYRPMARFAEALKANTNVGLQEIPGSASNLYMRLAENPPLEKIFHEMMSLVSFGTAAFLAETLDLSRHRRLLDVGGGEAVNATILAGRWPDLHVTVLDLPTVAESTRARLAAQGMAERVTAVGGDCFAEELPGGFDAMLFSRFLSIWSEEKVRSLLAKAARALRPGASLYVIEALQDDDEMGPPFVAHLCAYFLTLASGEGMVRTWPEWMSWLEEAGFQSFSRRPLPGGMSEFLIEAVRV</sequence>
<dbReference type="PANTHER" id="PTHR43712">
    <property type="entry name" value="PUTATIVE (AFU_ORTHOLOGUE AFUA_4G14580)-RELATED"/>
    <property type="match status" value="1"/>
</dbReference>
<protein>
    <submittedName>
        <fullName evidence="6">SAM-dependent methyltransferase</fullName>
    </submittedName>
</protein>
<evidence type="ECO:0000259" key="5">
    <source>
        <dbReference type="Pfam" id="PF08100"/>
    </source>
</evidence>
<dbReference type="InterPro" id="IPR001077">
    <property type="entry name" value="COMT_C"/>
</dbReference>
<dbReference type="EMBL" id="AP022591">
    <property type="protein sequence ID" value="BBY43572.1"/>
    <property type="molecule type" value="Genomic_DNA"/>
</dbReference>
<proteinExistence type="predicted"/>
<dbReference type="Pfam" id="PF08100">
    <property type="entry name" value="Dimerisation"/>
    <property type="match status" value="1"/>
</dbReference>
<organism evidence="6 7">
    <name type="scientific">Mycolicibacterium celeriflavum</name>
    <name type="common">Mycobacterium celeriflavum</name>
    <dbReference type="NCBI Taxonomy" id="1249101"/>
    <lineage>
        <taxon>Bacteria</taxon>
        <taxon>Bacillati</taxon>
        <taxon>Actinomycetota</taxon>
        <taxon>Actinomycetes</taxon>
        <taxon>Mycobacteriales</taxon>
        <taxon>Mycobacteriaceae</taxon>
        <taxon>Mycolicibacterium</taxon>
    </lineage>
</organism>
<gene>
    <name evidence="6" type="ORF">MCEL_18670</name>
</gene>
<dbReference type="PROSITE" id="PS51683">
    <property type="entry name" value="SAM_OMT_II"/>
    <property type="match status" value="1"/>
</dbReference>
<dbReference type="Gene3D" id="1.20.58.1390">
    <property type="match status" value="1"/>
</dbReference>
<dbReference type="Pfam" id="PF00891">
    <property type="entry name" value="Methyltransf_2"/>
    <property type="match status" value="1"/>
</dbReference>
<dbReference type="Gene3D" id="1.10.10.10">
    <property type="entry name" value="Winged helix-like DNA-binding domain superfamily/Winged helix DNA-binding domain"/>
    <property type="match status" value="1"/>
</dbReference>
<evidence type="ECO:0000259" key="4">
    <source>
        <dbReference type="Pfam" id="PF00891"/>
    </source>
</evidence>
<evidence type="ECO:0000256" key="2">
    <source>
        <dbReference type="ARBA" id="ARBA00022679"/>
    </source>
</evidence>
<dbReference type="KEGG" id="mcee:MCEL_18670"/>
<dbReference type="SUPFAM" id="SSF46785">
    <property type="entry name" value="Winged helix' DNA-binding domain"/>
    <property type="match status" value="1"/>
</dbReference>
<dbReference type="STRING" id="1249101.BST21_11330"/>
<dbReference type="SUPFAM" id="SSF53335">
    <property type="entry name" value="S-adenosyl-L-methionine-dependent methyltransferases"/>
    <property type="match status" value="1"/>
</dbReference>
<dbReference type="Gene3D" id="3.40.50.150">
    <property type="entry name" value="Vaccinia Virus protein VP39"/>
    <property type="match status" value="1"/>
</dbReference>
<keyword evidence="1 6" id="KW-0489">Methyltransferase</keyword>
<evidence type="ECO:0000256" key="1">
    <source>
        <dbReference type="ARBA" id="ARBA00022603"/>
    </source>
</evidence>
<dbReference type="CDD" id="cd02440">
    <property type="entry name" value="AdoMet_MTases"/>
    <property type="match status" value="1"/>
</dbReference>
<dbReference type="PIRSF" id="PIRSF005739">
    <property type="entry name" value="O-mtase"/>
    <property type="match status" value="1"/>
</dbReference>